<dbReference type="OrthoDB" id="20772at2759"/>
<dbReference type="GO" id="GO:0005634">
    <property type="term" value="C:nucleus"/>
    <property type="evidence" value="ECO:0007669"/>
    <property type="project" value="TreeGrafter"/>
</dbReference>
<dbReference type="InterPro" id="IPR006640">
    <property type="entry name" value="SprT-like_domain"/>
</dbReference>
<evidence type="ECO:0000313" key="3">
    <source>
        <dbReference type="EMBL" id="PPQ67394.1"/>
    </source>
</evidence>
<feature type="compositionally biased region" description="Polar residues" evidence="1">
    <location>
        <begin position="190"/>
        <end position="206"/>
    </location>
</feature>
<evidence type="ECO:0000313" key="4">
    <source>
        <dbReference type="Proteomes" id="UP000283269"/>
    </source>
</evidence>
<accession>A0A409VM91</accession>
<dbReference type="AlphaFoldDB" id="A0A409VM91"/>
<gene>
    <name evidence="3" type="ORF">CVT25_005973</name>
</gene>
<proteinExistence type="predicted"/>
<reference evidence="3 4" key="1">
    <citation type="journal article" date="2018" name="Evol. Lett.">
        <title>Horizontal gene cluster transfer increased hallucinogenic mushroom diversity.</title>
        <authorList>
            <person name="Reynolds H.T."/>
            <person name="Vijayakumar V."/>
            <person name="Gluck-Thaler E."/>
            <person name="Korotkin H.B."/>
            <person name="Matheny P.B."/>
            <person name="Slot J.C."/>
        </authorList>
    </citation>
    <scope>NUCLEOTIDE SEQUENCE [LARGE SCALE GENOMIC DNA]</scope>
    <source>
        <strain evidence="3 4">2631</strain>
    </source>
</reference>
<dbReference type="Proteomes" id="UP000283269">
    <property type="component" value="Unassembled WGS sequence"/>
</dbReference>
<keyword evidence="4" id="KW-1185">Reference proteome</keyword>
<dbReference type="PANTHER" id="PTHR23099:SF0">
    <property type="entry name" value="GERM CELL NUCLEAR ACIDIC PROTEIN"/>
    <property type="match status" value="1"/>
</dbReference>
<dbReference type="PANTHER" id="PTHR23099">
    <property type="entry name" value="TRANSCRIPTIONAL REGULATOR"/>
    <property type="match status" value="1"/>
</dbReference>
<name>A0A409VM91_PSICY</name>
<feature type="region of interest" description="Disordered" evidence="1">
    <location>
        <begin position="66"/>
        <end position="117"/>
    </location>
</feature>
<evidence type="ECO:0000259" key="2">
    <source>
        <dbReference type="SMART" id="SM00731"/>
    </source>
</evidence>
<feature type="region of interest" description="Disordered" evidence="1">
    <location>
        <begin position="168"/>
        <end position="235"/>
    </location>
</feature>
<dbReference type="InParanoid" id="A0A409VM91"/>
<feature type="compositionally biased region" description="Acidic residues" evidence="1">
    <location>
        <begin position="97"/>
        <end position="117"/>
    </location>
</feature>
<protein>
    <recommendedName>
        <fullName evidence="2">SprT-like domain-containing protein</fullName>
    </recommendedName>
</protein>
<dbReference type="SMART" id="SM00731">
    <property type="entry name" value="SprT"/>
    <property type="match status" value="1"/>
</dbReference>
<dbReference type="Pfam" id="PF10263">
    <property type="entry name" value="SprT-like"/>
    <property type="match status" value="1"/>
</dbReference>
<dbReference type="STRING" id="93625.A0A409VM91"/>
<dbReference type="EMBL" id="NHYD01003974">
    <property type="protein sequence ID" value="PPQ67394.1"/>
    <property type="molecule type" value="Genomic_DNA"/>
</dbReference>
<sequence length="429" mass="48318">MPTERRDIFKSRSNATLGTPFTVRSQESEVVPDSEEEWQQAVEIIEISSDEGEPLVPYLIKSPVKSFSRPSAQPKTPGKMAWSSMPQYSKRRVIECSENDSSEPEIIELTDSSDENENAVVKTTSRVQLSQNTTSPPDPWRATVDEAIIIYDEPKSARTPLRVGLKKPTTLSSKLKDSIPQAPKIGPKRNASSSSRTSGFIENSSAAPIPGRAAKELGQETPRKTTKRAQLEAEQKKRHDYAQHLFIDLNKVVFNQGLPEGTKLNWNKRLLTTAGRAKYHRSREGIQTTEIELAEKILDCNGISIFDYKEKERIRNTLSHEMCHLATWVIDKKIDEHHGKLFKYWYTWPVASWTKGQIYMYPYGRFSKSIRPDECRCGACKEGILIPLFKSRGGTESNTSKLSRMAAAKSQGKYVIDTFIRLSSGGTGE</sequence>
<feature type="domain" description="SprT-like" evidence="2">
    <location>
        <begin position="239"/>
        <end position="387"/>
    </location>
</feature>
<organism evidence="3 4">
    <name type="scientific">Psilocybe cyanescens</name>
    <dbReference type="NCBI Taxonomy" id="93625"/>
    <lineage>
        <taxon>Eukaryota</taxon>
        <taxon>Fungi</taxon>
        <taxon>Dikarya</taxon>
        <taxon>Basidiomycota</taxon>
        <taxon>Agaricomycotina</taxon>
        <taxon>Agaricomycetes</taxon>
        <taxon>Agaricomycetidae</taxon>
        <taxon>Agaricales</taxon>
        <taxon>Agaricineae</taxon>
        <taxon>Strophariaceae</taxon>
        <taxon>Psilocybe</taxon>
    </lineage>
</organism>
<feature type="compositionally biased region" description="Basic and acidic residues" evidence="1">
    <location>
        <begin position="213"/>
        <end position="235"/>
    </location>
</feature>
<evidence type="ECO:0000256" key="1">
    <source>
        <dbReference type="SAM" id="MobiDB-lite"/>
    </source>
</evidence>
<comment type="caution">
    <text evidence="3">The sequence shown here is derived from an EMBL/GenBank/DDBJ whole genome shotgun (WGS) entry which is preliminary data.</text>
</comment>
<dbReference type="GO" id="GO:0006950">
    <property type="term" value="P:response to stress"/>
    <property type="evidence" value="ECO:0007669"/>
    <property type="project" value="UniProtKB-ARBA"/>
</dbReference>